<accession>A0A2M4B197</accession>
<dbReference type="EMBL" id="GGFK01013510">
    <property type="protein sequence ID" value="MBW46831.1"/>
    <property type="molecule type" value="Transcribed_RNA"/>
</dbReference>
<keyword evidence="1" id="KW-0732">Signal</keyword>
<proteinExistence type="predicted"/>
<evidence type="ECO:0000313" key="2">
    <source>
        <dbReference type="EMBL" id="MBW46831.1"/>
    </source>
</evidence>
<sequence length="67" mass="7600">MNVVLINCGRPLVVLLDLFFFLPTLRSTLPAAIQQQRGYAWLRLPDEPAGYDDGRAAVATAERRWQQ</sequence>
<dbReference type="AlphaFoldDB" id="A0A2M4B197"/>
<evidence type="ECO:0000256" key="1">
    <source>
        <dbReference type="SAM" id="SignalP"/>
    </source>
</evidence>
<feature type="chain" id="PRO_5014727457" evidence="1">
    <location>
        <begin position="28"/>
        <end position="67"/>
    </location>
</feature>
<reference evidence="2" key="1">
    <citation type="submission" date="2018-01" db="EMBL/GenBank/DDBJ databases">
        <title>An insight into the sialome of Amazonian anophelines.</title>
        <authorList>
            <person name="Ribeiro J.M."/>
            <person name="Scarpassa V."/>
            <person name="Calvo E."/>
        </authorList>
    </citation>
    <scope>NUCLEOTIDE SEQUENCE</scope>
    <source>
        <tissue evidence="2">Salivary glands</tissue>
    </source>
</reference>
<organism evidence="2">
    <name type="scientific">Anopheles triannulatus</name>
    <dbReference type="NCBI Taxonomy" id="58253"/>
    <lineage>
        <taxon>Eukaryota</taxon>
        <taxon>Metazoa</taxon>
        <taxon>Ecdysozoa</taxon>
        <taxon>Arthropoda</taxon>
        <taxon>Hexapoda</taxon>
        <taxon>Insecta</taxon>
        <taxon>Pterygota</taxon>
        <taxon>Neoptera</taxon>
        <taxon>Endopterygota</taxon>
        <taxon>Diptera</taxon>
        <taxon>Nematocera</taxon>
        <taxon>Culicoidea</taxon>
        <taxon>Culicidae</taxon>
        <taxon>Anophelinae</taxon>
        <taxon>Anopheles</taxon>
    </lineage>
</organism>
<name>A0A2M4B197_9DIPT</name>
<protein>
    <submittedName>
        <fullName evidence="2">Putative secreted protein</fullName>
    </submittedName>
</protein>
<feature type="signal peptide" evidence="1">
    <location>
        <begin position="1"/>
        <end position="27"/>
    </location>
</feature>